<organism evidence="2 3">
    <name type="scientific">Cafeteria roenbergensis</name>
    <name type="common">Marine flagellate</name>
    <dbReference type="NCBI Taxonomy" id="33653"/>
    <lineage>
        <taxon>Eukaryota</taxon>
        <taxon>Sar</taxon>
        <taxon>Stramenopiles</taxon>
        <taxon>Bigyra</taxon>
        <taxon>Opalozoa</taxon>
        <taxon>Bicosoecida</taxon>
        <taxon>Cafeteriaceae</taxon>
        <taxon>Cafeteria</taxon>
    </lineage>
</organism>
<gene>
    <name evidence="2" type="ORF">FNF27_01585</name>
</gene>
<proteinExistence type="predicted"/>
<evidence type="ECO:0000256" key="1">
    <source>
        <dbReference type="SAM" id="MobiDB-lite"/>
    </source>
</evidence>
<feature type="compositionally biased region" description="Basic and acidic residues" evidence="1">
    <location>
        <begin position="104"/>
        <end position="119"/>
    </location>
</feature>
<dbReference type="Proteomes" id="UP000322899">
    <property type="component" value="Unassembled WGS sequence"/>
</dbReference>
<feature type="region of interest" description="Disordered" evidence="1">
    <location>
        <begin position="81"/>
        <end position="168"/>
    </location>
</feature>
<comment type="caution">
    <text evidence="2">The sequence shown here is derived from an EMBL/GenBank/DDBJ whole genome shotgun (WGS) entry which is preliminary data.</text>
</comment>
<dbReference type="EMBL" id="VLTO01000006">
    <property type="protein sequence ID" value="KAA0176763.1"/>
    <property type="molecule type" value="Genomic_DNA"/>
</dbReference>
<feature type="region of interest" description="Disordered" evidence="1">
    <location>
        <begin position="1"/>
        <end position="27"/>
    </location>
</feature>
<dbReference type="AlphaFoldDB" id="A0A5A8EFV2"/>
<evidence type="ECO:0000313" key="2">
    <source>
        <dbReference type="EMBL" id="KAA0176763.1"/>
    </source>
</evidence>
<protein>
    <submittedName>
        <fullName evidence="2">Uncharacterized protein</fullName>
    </submittedName>
</protein>
<name>A0A5A8EFV2_CAFRO</name>
<accession>A0A5A8EFV2</accession>
<sequence>MPPSARAHPGSASTAAASSGQAAASRRSALGSILKARVLQATSDSEVIAGVLTAQGHAWAGKGPPRKGGEYAMARRLSHDTLASQTSDKGPASSADGPAAGGSDPHRADGASRPDRLRVDGAGSSNGLDMPGAVLRGQSDGSAGLFMPSSSAGAVEASSDGQGADAHPRHSIRFAELHPIAGAIAEELASALTAVMGNVLQAARVIAREDGSDILSAHHIATAVEQKPTLQKLFGTGWRMSLSARVGPIVAAVRVAALPTLRLARGGVVRKGVVRQGTLLRLYRDMYAVRERLEAGPPAAEGAALRQVLAALLKVAATAERHALGETVEEYAVGGGKL</sequence>
<feature type="compositionally biased region" description="Low complexity" evidence="1">
    <location>
        <begin position="90"/>
        <end position="103"/>
    </location>
</feature>
<reference evidence="2 3" key="1">
    <citation type="submission" date="2019-07" db="EMBL/GenBank/DDBJ databases">
        <title>Genomes of Cafeteria roenbergensis.</title>
        <authorList>
            <person name="Fischer M.G."/>
            <person name="Hackl T."/>
            <person name="Roman M."/>
        </authorList>
    </citation>
    <scope>NUCLEOTIDE SEQUENCE [LARGE SCALE GENOMIC DNA]</scope>
    <source>
        <strain evidence="2 3">E4-10P</strain>
    </source>
</reference>
<evidence type="ECO:0000313" key="3">
    <source>
        <dbReference type="Proteomes" id="UP000322899"/>
    </source>
</evidence>